<name>A0A0F4YZD2_RASE3</name>
<feature type="transmembrane region" description="Helical" evidence="6">
    <location>
        <begin position="500"/>
        <end position="519"/>
    </location>
</feature>
<feature type="transmembrane region" description="Helical" evidence="6">
    <location>
        <begin position="446"/>
        <end position="464"/>
    </location>
</feature>
<evidence type="ECO:0000259" key="7">
    <source>
        <dbReference type="PROSITE" id="PS50850"/>
    </source>
</evidence>
<keyword evidence="3 6" id="KW-1133">Transmembrane helix</keyword>
<keyword evidence="2 6" id="KW-0812">Transmembrane</keyword>
<dbReference type="FunFam" id="1.20.1250.20:FF:000196">
    <property type="entry name" value="MFS toxin efflux pump (AflT)"/>
    <property type="match status" value="1"/>
</dbReference>
<sequence length="692" mass="74335">MPSMEPSDPIRKLLYDGPPFQVRIEQSTPPQTLSPVPESSSEDEESFEHEDGQFSDAPEDGTIRDAASAKLETTTKRDSKLEDDFAEVKDSLRSPNPTTGEEKKPPHPEQAQLDGAVAEQQPQGSDEKERNNPHDQHAVVLSLLIAGICLAVLLVSLDRTIITTAIPSITNEFHSTSAVGWYGSAYLVTACALQPTYGRIFTLFDVKWTFLHSVAVFELGSLICAIAPNSTALIVGRAIAGWGSAGILTGAFVMVAHAVPLEMRPLYTAAIGVMYGVGAAAGPILGGVFTGMVTWRWCFYFNLPIGSVTMLVIVFLFKSSKQRSRDNGFVRRLLQLDIAGSFLVLAAFVMLFLALEYNSKDYAWSSPLVVGLLCGFAATLLVFIAWQWHRKERALIDPSILMRRTVAGSCIMAFFIYGTMLLHGYYLPIWFQAIKGVSTERSGVDMLPFVLPNAIFSLLSGIFVTKTGYFTPPAIIGCAIATAASGLLSTLQPTTTTAQWVGYVFLAAVGVGIAIQQSFTAVQAVLRLEQIPIATAAVTCFQSLGGAVFVSIGNSILSNDLRRASHANELPGIDIEAVIAAGATKFRSTIDPADLPAMIAVYNAALQKVFVAAVPLAGLAFVSTLLLEWRSVKAKPAAPATATIPAVDEEEIERCPDQMQTGSGVFSSGSNNSTNNERNSSRNIEGNPTNPP</sequence>
<feature type="compositionally biased region" description="Low complexity" evidence="5">
    <location>
        <begin position="661"/>
        <end position="692"/>
    </location>
</feature>
<dbReference type="CDD" id="cd17502">
    <property type="entry name" value="MFS_Azr1_MDR_like"/>
    <property type="match status" value="1"/>
</dbReference>
<comment type="caution">
    <text evidence="8">The sequence shown here is derived from an EMBL/GenBank/DDBJ whole genome shotgun (WGS) entry which is preliminary data.</text>
</comment>
<feature type="region of interest" description="Disordered" evidence="5">
    <location>
        <begin position="648"/>
        <end position="692"/>
    </location>
</feature>
<feature type="compositionally biased region" description="Basic and acidic residues" evidence="5">
    <location>
        <begin position="73"/>
        <end position="92"/>
    </location>
</feature>
<dbReference type="PROSITE" id="PS50850">
    <property type="entry name" value="MFS"/>
    <property type="match status" value="1"/>
</dbReference>
<dbReference type="GeneID" id="25314690"/>
<dbReference type="FunFam" id="1.20.1720.10:FF:000012">
    <property type="entry name" value="MFS toxin efflux pump (AflT)"/>
    <property type="match status" value="1"/>
</dbReference>
<feature type="transmembrane region" description="Helical" evidence="6">
    <location>
        <begin position="138"/>
        <end position="157"/>
    </location>
</feature>
<feature type="region of interest" description="Disordered" evidence="5">
    <location>
        <begin position="1"/>
        <end position="132"/>
    </location>
</feature>
<keyword evidence="9" id="KW-1185">Reference proteome</keyword>
<dbReference type="PANTHER" id="PTHR23501:SF49">
    <property type="entry name" value="MAJOR FACILITATOR SUPERFAMILY (MFS) PROFILE DOMAIN-CONTAINING PROTEIN"/>
    <property type="match status" value="1"/>
</dbReference>
<dbReference type="SUPFAM" id="SSF103473">
    <property type="entry name" value="MFS general substrate transporter"/>
    <property type="match status" value="1"/>
</dbReference>
<evidence type="ECO:0000256" key="4">
    <source>
        <dbReference type="ARBA" id="ARBA00023136"/>
    </source>
</evidence>
<protein>
    <recommendedName>
        <fullName evidence="7">Major facilitator superfamily (MFS) profile domain-containing protein</fullName>
    </recommendedName>
</protein>
<feature type="domain" description="Major facilitator superfamily (MFS) profile" evidence="7">
    <location>
        <begin position="144"/>
        <end position="632"/>
    </location>
</feature>
<evidence type="ECO:0000256" key="1">
    <source>
        <dbReference type="ARBA" id="ARBA00004141"/>
    </source>
</evidence>
<evidence type="ECO:0000313" key="8">
    <source>
        <dbReference type="EMBL" id="KKA23622.1"/>
    </source>
</evidence>
<dbReference type="PANTHER" id="PTHR23501">
    <property type="entry name" value="MAJOR FACILITATOR SUPERFAMILY"/>
    <property type="match status" value="1"/>
</dbReference>
<proteinExistence type="predicted"/>
<feature type="transmembrane region" description="Helical" evidence="6">
    <location>
        <begin position="338"/>
        <end position="355"/>
    </location>
</feature>
<dbReference type="Pfam" id="PF07690">
    <property type="entry name" value="MFS_1"/>
    <property type="match status" value="1"/>
</dbReference>
<dbReference type="GO" id="GO:0022857">
    <property type="term" value="F:transmembrane transporter activity"/>
    <property type="evidence" value="ECO:0007669"/>
    <property type="project" value="InterPro"/>
</dbReference>
<feature type="transmembrane region" description="Helical" evidence="6">
    <location>
        <begin position="469"/>
        <end position="488"/>
    </location>
</feature>
<keyword evidence="4 6" id="KW-0472">Membrane</keyword>
<dbReference type="EMBL" id="LASV01000093">
    <property type="protein sequence ID" value="KKA23622.1"/>
    <property type="molecule type" value="Genomic_DNA"/>
</dbReference>
<evidence type="ECO:0000313" key="9">
    <source>
        <dbReference type="Proteomes" id="UP000053958"/>
    </source>
</evidence>
<feature type="transmembrane region" description="Helical" evidence="6">
    <location>
        <begin position="209"/>
        <end position="228"/>
    </location>
</feature>
<evidence type="ECO:0000256" key="2">
    <source>
        <dbReference type="ARBA" id="ARBA00022692"/>
    </source>
</evidence>
<evidence type="ECO:0000256" key="6">
    <source>
        <dbReference type="SAM" id="Phobius"/>
    </source>
</evidence>
<dbReference type="Proteomes" id="UP000053958">
    <property type="component" value="Unassembled WGS sequence"/>
</dbReference>
<dbReference type="PRINTS" id="PR01036">
    <property type="entry name" value="TCRTETB"/>
</dbReference>
<dbReference type="InterPro" id="IPR011701">
    <property type="entry name" value="MFS"/>
</dbReference>
<feature type="transmembrane region" description="Helical" evidence="6">
    <location>
        <begin position="367"/>
        <end position="386"/>
    </location>
</feature>
<feature type="transmembrane region" description="Helical" evidence="6">
    <location>
        <begin position="406"/>
        <end position="426"/>
    </location>
</feature>
<reference evidence="8 9" key="1">
    <citation type="submission" date="2015-04" db="EMBL/GenBank/DDBJ databases">
        <authorList>
            <person name="Heijne W.H."/>
            <person name="Fedorova N.D."/>
            <person name="Nierman W.C."/>
            <person name="Vollebregt A.W."/>
            <person name="Zhao Z."/>
            <person name="Wu L."/>
            <person name="Kumar M."/>
            <person name="Stam H."/>
            <person name="van den Berg M.A."/>
            <person name="Pel H.J."/>
        </authorList>
    </citation>
    <scope>NUCLEOTIDE SEQUENCE [LARGE SCALE GENOMIC DNA]</scope>
    <source>
        <strain evidence="8 9">CBS 393.64</strain>
    </source>
</reference>
<dbReference type="AlphaFoldDB" id="A0A0F4YZD2"/>
<feature type="transmembrane region" description="Helical" evidence="6">
    <location>
        <begin position="266"/>
        <end position="293"/>
    </location>
</feature>
<comment type="subcellular location">
    <subcellularLocation>
        <location evidence="1">Membrane</location>
        <topology evidence="1">Multi-pass membrane protein</topology>
    </subcellularLocation>
</comment>
<feature type="compositionally biased region" description="Polar residues" evidence="5">
    <location>
        <begin position="24"/>
        <end position="34"/>
    </location>
</feature>
<feature type="transmembrane region" description="Helical" evidence="6">
    <location>
        <begin position="531"/>
        <end position="552"/>
    </location>
</feature>
<dbReference type="GO" id="GO:0005886">
    <property type="term" value="C:plasma membrane"/>
    <property type="evidence" value="ECO:0007669"/>
    <property type="project" value="TreeGrafter"/>
</dbReference>
<accession>A0A0F4YZD2</accession>
<feature type="transmembrane region" description="Helical" evidence="6">
    <location>
        <begin position="234"/>
        <end position="259"/>
    </location>
</feature>
<evidence type="ECO:0000256" key="5">
    <source>
        <dbReference type="SAM" id="MobiDB-lite"/>
    </source>
</evidence>
<dbReference type="RefSeq" id="XP_013330234.1">
    <property type="nucleotide sequence ID" value="XM_013474780.1"/>
</dbReference>
<feature type="transmembrane region" description="Helical" evidence="6">
    <location>
        <begin position="177"/>
        <end position="197"/>
    </location>
</feature>
<dbReference type="InterPro" id="IPR020846">
    <property type="entry name" value="MFS_dom"/>
</dbReference>
<dbReference type="Gene3D" id="1.20.1720.10">
    <property type="entry name" value="Multidrug resistance protein D"/>
    <property type="match status" value="1"/>
</dbReference>
<dbReference type="OrthoDB" id="10021397at2759"/>
<dbReference type="Gene3D" id="1.20.1250.20">
    <property type="entry name" value="MFS general substrate transporter like domains"/>
    <property type="match status" value="1"/>
</dbReference>
<dbReference type="InterPro" id="IPR036259">
    <property type="entry name" value="MFS_trans_sf"/>
</dbReference>
<feature type="transmembrane region" description="Helical" evidence="6">
    <location>
        <begin position="299"/>
        <end position="317"/>
    </location>
</feature>
<organism evidence="8 9">
    <name type="scientific">Rasamsonia emersonii (strain ATCC 16479 / CBS 393.64 / IMI 116815)</name>
    <dbReference type="NCBI Taxonomy" id="1408163"/>
    <lineage>
        <taxon>Eukaryota</taxon>
        <taxon>Fungi</taxon>
        <taxon>Dikarya</taxon>
        <taxon>Ascomycota</taxon>
        <taxon>Pezizomycotina</taxon>
        <taxon>Eurotiomycetes</taxon>
        <taxon>Eurotiomycetidae</taxon>
        <taxon>Eurotiales</taxon>
        <taxon>Trichocomaceae</taxon>
        <taxon>Rasamsonia</taxon>
    </lineage>
</organism>
<evidence type="ECO:0000256" key="3">
    <source>
        <dbReference type="ARBA" id="ARBA00022989"/>
    </source>
</evidence>
<gene>
    <name evidence="8" type="ORF">T310_2339</name>
</gene>